<comment type="caution">
    <text evidence="1">The sequence shown here is derived from an EMBL/GenBank/DDBJ whole genome shotgun (WGS) entry which is preliminary data.</text>
</comment>
<protein>
    <submittedName>
        <fullName evidence="1">Sarcosine oxidase subunit gamma</fullName>
    </submittedName>
</protein>
<evidence type="ECO:0000313" key="2">
    <source>
        <dbReference type="Proteomes" id="UP000777440"/>
    </source>
</evidence>
<evidence type="ECO:0000313" key="1">
    <source>
        <dbReference type="EMBL" id="MBW9111436.1"/>
    </source>
</evidence>
<gene>
    <name evidence="1" type="ORF">JNB61_16820</name>
</gene>
<reference evidence="1 2" key="1">
    <citation type="journal article" date="2021" name="MBio">
        <title>Poor Competitiveness of Bradyrhizobium in Pigeon Pea Root Colonization in Indian Soils.</title>
        <authorList>
            <person name="Chalasani D."/>
            <person name="Basu A."/>
            <person name="Pullabhotla S.V.S.R.N."/>
            <person name="Jorrin B."/>
            <person name="Neal A.L."/>
            <person name="Poole P.S."/>
            <person name="Podile A.R."/>
            <person name="Tkacz A."/>
        </authorList>
    </citation>
    <scope>NUCLEOTIDE SEQUENCE [LARGE SCALE GENOMIC DNA]</scope>
    <source>
        <strain evidence="1 2">HU12</strain>
    </source>
</reference>
<keyword evidence="2" id="KW-1185">Reference proteome</keyword>
<sequence>MMAEAKTTAPLAARGILDSRIESLANASDAVRIEVLPPAVQLNLRLDTARASLDAVRDVLGGDLPGPLSSATTPAGRTLVWLGPDEWLVIDPMRTAELEASLRAAVAGAGAVVEQSGQRISILLEGDVPALLAKGTAIDLHPDEFPRGAAVQAMLGQAVVVFVSRSDDASRVELIARTSFAPYVADWLLDALADPLAYPAPHGG</sequence>
<accession>A0ABS7I3R0</accession>
<dbReference type="InterPro" id="IPR027266">
    <property type="entry name" value="TrmE/GcvT-like"/>
</dbReference>
<proteinExistence type="predicted"/>
<dbReference type="Pfam" id="PF04268">
    <property type="entry name" value="SoxG"/>
    <property type="match status" value="1"/>
</dbReference>
<dbReference type="Gene3D" id="3.30.70.1520">
    <property type="entry name" value="Heterotetrameric sarcosine oxidase"/>
    <property type="match status" value="1"/>
</dbReference>
<dbReference type="EMBL" id="JAEUAX010000012">
    <property type="protein sequence ID" value="MBW9111436.1"/>
    <property type="molecule type" value="Genomic_DNA"/>
</dbReference>
<dbReference type="Gene3D" id="3.30.1360.120">
    <property type="entry name" value="Probable tRNA modification gtpase trme, domain 1"/>
    <property type="match status" value="1"/>
</dbReference>
<dbReference type="InterPro" id="IPR007375">
    <property type="entry name" value="SoxG"/>
</dbReference>
<name>A0ABS7I3R0_9MICO</name>
<dbReference type="Proteomes" id="UP000777440">
    <property type="component" value="Unassembled WGS sequence"/>
</dbReference>
<organism evidence="1 2">
    <name type="scientific">Microbacterium ureisolvens</name>
    <dbReference type="NCBI Taxonomy" id="2781186"/>
    <lineage>
        <taxon>Bacteria</taxon>
        <taxon>Bacillati</taxon>
        <taxon>Actinomycetota</taxon>
        <taxon>Actinomycetes</taxon>
        <taxon>Micrococcales</taxon>
        <taxon>Microbacteriaceae</taxon>
        <taxon>Microbacterium</taxon>
    </lineage>
</organism>
<dbReference type="SUPFAM" id="SSF103025">
    <property type="entry name" value="Folate-binding domain"/>
    <property type="match status" value="1"/>
</dbReference>